<evidence type="ECO:0000313" key="3">
    <source>
        <dbReference type="Proteomes" id="UP001583186"/>
    </source>
</evidence>
<dbReference type="InterPro" id="IPR013216">
    <property type="entry name" value="Methyltransf_11"/>
</dbReference>
<evidence type="ECO:0000259" key="1">
    <source>
        <dbReference type="Pfam" id="PF08241"/>
    </source>
</evidence>
<gene>
    <name evidence="2" type="ORF">Sste5346_006744</name>
</gene>
<proteinExistence type="predicted"/>
<sequence length="266" mass="28230">MATAGPGTRPAAAMAEAANTAIPFTSATTVLDIGTGPGQVPAAILSAYGASLPASSHLIASDFSTGILDQLELRKKSEIEGGNADWSKLEIQNLDVTDLSALADGSVSHAFAAFVLFMVPQSGAALGEIHRILTSENGGGFFAQSSWQTTEWADLMGFVSKVRPEKAVPQLPKTWATVEGVKGELEAAGFRDVDVISVEAYMPYEDPDEVARFLLTQIPLMKRLTSDMTGEELEKTRDLMVEEIKAKHPETPGRLVGTALVGIGRK</sequence>
<keyword evidence="3" id="KW-1185">Reference proteome</keyword>
<dbReference type="CDD" id="cd02440">
    <property type="entry name" value="AdoMet_MTases"/>
    <property type="match status" value="1"/>
</dbReference>
<accession>A0ABR3YY51</accession>
<dbReference type="EMBL" id="JAWCUI010000041">
    <property type="protein sequence ID" value="KAL1892852.1"/>
    <property type="molecule type" value="Genomic_DNA"/>
</dbReference>
<comment type="caution">
    <text evidence="2">The sequence shown here is derived from an EMBL/GenBank/DDBJ whole genome shotgun (WGS) entry which is preliminary data.</text>
</comment>
<name>A0ABR3YY51_9PEZI</name>
<organism evidence="2 3">
    <name type="scientific">Sporothrix stenoceras</name>
    <dbReference type="NCBI Taxonomy" id="5173"/>
    <lineage>
        <taxon>Eukaryota</taxon>
        <taxon>Fungi</taxon>
        <taxon>Dikarya</taxon>
        <taxon>Ascomycota</taxon>
        <taxon>Pezizomycotina</taxon>
        <taxon>Sordariomycetes</taxon>
        <taxon>Sordariomycetidae</taxon>
        <taxon>Ophiostomatales</taxon>
        <taxon>Ophiostomataceae</taxon>
        <taxon>Sporothrix</taxon>
    </lineage>
</organism>
<dbReference type="InterPro" id="IPR029063">
    <property type="entry name" value="SAM-dependent_MTases_sf"/>
</dbReference>
<dbReference type="SUPFAM" id="SSF53335">
    <property type="entry name" value="S-adenosyl-L-methionine-dependent methyltransferases"/>
    <property type="match status" value="1"/>
</dbReference>
<protein>
    <recommendedName>
        <fullName evidence="1">Methyltransferase type 11 domain-containing protein</fullName>
    </recommendedName>
</protein>
<dbReference type="Pfam" id="PF08241">
    <property type="entry name" value="Methyltransf_11"/>
    <property type="match status" value="1"/>
</dbReference>
<dbReference type="Proteomes" id="UP001583186">
    <property type="component" value="Unassembled WGS sequence"/>
</dbReference>
<dbReference type="Gene3D" id="3.40.50.150">
    <property type="entry name" value="Vaccinia Virus protein VP39"/>
    <property type="match status" value="1"/>
</dbReference>
<evidence type="ECO:0000313" key="2">
    <source>
        <dbReference type="EMBL" id="KAL1892852.1"/>
    </source>
</evidence>
<reference evidence="2 3" key="1">
    <citation type="journal article" date="2024" name="IMA Fungus">
        <title>IMA Genome - F19 : A genome assembly and annotation guide to empower mycologists, including annotated draft genome sequences of Ceratocystis pirilliformis, Diaporthe australafricana, Fusarium ophioides, Paecilomyces lecythidis, and Sporothrix stenoceras.</title>
        <authorList>
            <person name="Aylward J."/>
            <person name="Wilson A.M."/>
            <person name="Visagie C.M."/>
            <person name="Spraker J."/>
            <person name="Barnes I."/>
            <person name="Buitendag C."/>
            <person name="Ceriani C."/>
            <person name="Del Mar Angel L."/>
            <person name="du Plessis D."/>
            <person name="Fuchs T."/>
            <person name="Gasser K."/>
            <person name="Kramer D."/>
            <person name="Li W."/>
            <person name="Munsamy K."/>
            <person name="Piso A."/>
            <person name="Price J.L."/>
            <person name="Sonnekus B."/>
            <person name="Thomas C."/>
            <person name="van der Nest A."/>
            <person name="van Dijk A."/>
            <person name="van Heerden A."/>
            <person name="van Vuuren N."/>
            <person name="Yilmaz N."/>
            <person name="Duong T.A."/>
            <person name="van der Merwe N.A."/>
            <person name="Wingfield M.J."/>
            <person name="Wingfield B.D."/>
        </authorList>
    </citation>
    <scope>NUCLEOTIDE SEQUENCE [LARGE SCALE GENOMIC DNA]</scope>
    <source>
        <strain evidence="2 3">CMW 5346</strain>
    </source>
</reference>
<feature type="domain" description="Methyltransferase type 11" evidence="1">
    <location>
        <begin position="31"/>
        <end position="135"/>
    </location>
</feature>